<dbReference type="GO" id="GO:0008610">
    <property type="term" value="P:lipid biosynthetic process"/>
    <property type="evidence" value="ECO:0007669"/>
    <property type="project" value="InterPro"/>
</dbReference>
<keyword evidence="8" id="KW-1185">Reference proteome</keyword>
<evidence type="ECO:0000256" key="1">
    <source>
        <dbReference type="ARBA" id="ARBA00010815"/>
    </source>
</evidence>
<name>A0A210S070_9BURK</name>
<dbReference type="PIRSF" id="PIRSF003085">
    <property type="entry name" value="CMAS"/>
    <property type="match status" value="1"/>
</dbReference>
<dbReference type="SUPFAM" id="SSF53335">
    <property type="entry name" value="S-adenosyl-L-methionine-dependent methyltransferases"/>
    <property type="match status" value="1"/>
</dbReference>
<organism evidence="7 8">
    <name type="scientific">Polynucleobacter hirudinilacicola</name>
    <dbReference type="NCBI Taxonomy" id="1743166"/>
    <lineage>
        <taxon>Bacteria</taxon>
        <taxon>Pseudomonadati</taxon>
        <taxon>Pseudomonadota</taxon>
        <taxon>Betaproteobacteria</taxon>
        <taxon>Burkholderiales</taxon>
        <taxon>Burkholderiaceae</taxon>
        <taxon>Polynucleobacter</taxon>
    </lineage>
</organism>
<keyword evidence="3 7" id="KW-0808">Transferase</keyword>
<dbReference type="OrthoDB" id="9782855at2"/>
<evidence type="ECO:0000313" key="8">
    <source>
        <dbReference type="Proteomes" id="UP000196880"/>
    </source>
</evidence>
<evidence type="ECO:0000256" key="6">
    <source>
        <dbReference type="PIRSR" id="PIRSR003085-1"/>
    </source>
</evidence>
<dbReference type="GO" id="GO:0032259">
    <property type="term" value="P:methylation"/>
    <property type="evidence" value="ECO:0007669"/>
    <property type="project" value="UniProtKB-KW"/>
</dbReference>
<dbReference type="PANTHER" id="PTHR43667:SF2">
    <property type="entry name" value="FATTY ACID C-METHYL TRANSFERASE"/>
    <property type="match status" value="1"/>
</dbReference>
<dbReference type="InterPro" id="IPR029063">
    <property type="entry name" value="SAM-dependent_MTases_sf"/>
</dbReference>
<feature type="active site" evidence="6">
    <location>
        <position position="400"/>
    </location>
</feature>
<keyword evidence="4" id="KW-0949">S-adenosyl-L-methionine</keyword>
<evidence type="ECO:0000313" key="7">
    <source>
        <dbReference type="EMBL" id="OWF66653.1"/>
    </source>
</evidence>
<dbReference type="AlphaFoldDB" id="A0A210S070"/>
<dbReference type="CDD" id="cd02440">
    <property type="entry name" value="AdoMet_MTases"/>
    <property type="match status" value="1"/>
</dbReference>
<dbReference type="RefSeq" id="WP_087908676.1">
    <property type="nucleotide sequence ID" value="NZ_NAIA01000001.1"/>
</dbReference>
<comment type="similarity">
    <text evidence="1">Belongs to the CFA/CMAS family.</text>
</comment>
<accession>A0A210S070</accession>
<dbReference type="InterPro" id="IPR050723">
    <property type="entry name" value="CFA/CMAS"/>
</dbReference>
<dbReference type="Gene3D" id="3.40.50.150">
    <property type="entry name" value="Vaccinia Virus protein VP39"/>
    <property type="match status" value="1"/>
</dbReference>
<proteinExistence type="inferred from homology"/>
<protein>
    <submittedName>
        <fullName evidence="7">SAM-dependent methyltransferase</fullName>
    </submittedName>
</protein>
<evidence type="ECO:0000256" key="4">
    <source>
        <dbReference type="ARBA" id="ARBA00022691"/>
    </source>
</evidence>
<comment type="caution">
    <text evidence="7">The sequence shown here is derived from an EMBL/GenBank/DDBJ whole genome shotgun (WGS) entry which is preliminary data.</text>
</comment>
<keyword evidence="2 7" id="KW-0489">Methyltransferase</keyword>
<keyword evidence="5" id="KW-0443">Lipid metabolism</keyword>
<dbReference type="InterPro" id="IPR003333">
    <property type="entry name" value="CMAS"/>
</dbReference>
<dbReference type="Proteomes" id="UP000196880">
    <property type="component" value="Unassembled WGS sequence"/>
</dbReference>
<dbReference type="GO" id="GO:0008168">
    <property type="term" value="F:methyltransferase activity"/>
    <property type="evidence" value="ECO:0007669"/>
    <property type="project" value="UniProtKB-KW"/>
</dbReference>
<sequence>MNRPGQSLLSRLNFSRSQSRTKANTSRLGTETLLSLLSQLSSGHLKMVLPDGNIREFGNKSDSLHAEIQILDWSVFKQVLSHGDIGFAESYIRGEWNTPDLKAILELAIRNRTILEKAIYGSWYGSILYRIRHWLRDNTKTGSRKNIHAHYDLGNAFYTLWLDPTMSYSSAWFSEGEKQSLADAQRAKISRILQSLDTKAGDHILEIGCGWGGVMEEALRSNTAITGLTLSTEQKVFAEDRLKKVQSQVEHSNPFEVRLQDYRDCQEQFEGIASVEMFEAVGEKHWPEYFQTIAKCLKPGGKACIQTIVIAEELFERYRHNTDFIQQYVFPGGMLPSRISFKESAAMAGLQIEGEFAFGADYAKTLCLWRDNFNQKLDEVHSLGFDEAFIRLWNFYLMYCAAGFAERNIDVVQFTLSHQPKNASPDALSA</sequence>
<evidence type="ECO:0000256" key="2">
    <source>
        <dbReference type="ARBA" id="ARBA00022603"/>
    </source>
</evidence>
<evidence type="ECO:0000256" key="5">
    <source>
        <dbReference type="ARBA" id="ARBA00023098"/>
    </source>
</evidence>
<evidence type="ECO:0000256" key="3">
    <source>
        <dbReference type="ARBA" id="ARBA00022679"/>
    </source>
</evidence>
<dbReference type="EMBL" id="NAIA01000001">
    <property type="protein sequence ID" value="OWF66653.1"/>
    <property type="molecule type" value="Genomic_DNA"/>
</dbReference>
<gene>
    <name evidence="7" type="ORF">B6A14_01330</name>
</gene>
<dbReference type="Pfam" id="PF02353">
    <property type="entry name" value="CMAS"/>
    <property type="match status" value="1"/>
</dbReference>
<dbReference type="PANTHER" id="PTHR43667">
    <property type="entry name" value="CYCLOPROPANE-FATTY-ACYL-PHOSPHOLIPID SYNTHASE"/>
    <property type="match status" value="1"/>
</dbReference>
<reference evidence="7 8" key="1">
    <citation type="submission" date="2017-03" db="EMBL/GenBank/DDBJ databases">
        <title>New species Polynucleobacter sp. MWH-EgelM1-30-B4.</title>
        <authorList>
            <person name="Hahn M.W."/>
        </authorList>
    </citation>
    <scope>NUCLEOTIDE SEQUENCE [LARGE SCALE GENOMIC DNA]</scope>
    <source>
        <strain evidence="7 8">MWH-EgelM1-30-B4</strain>
    </source>
</reference>